<dbReference type="PANTHER" id="PTHR31184:SF2">
    <property type="entry name" value="HUNTINGTIN-INTERACTING PROTEIN K"/>
    <property type="match status" value="1"/>
</dbReference>
<organism evidence="3 4">
    <name type="scientific">Chytriomyces confervae</name>
    <dbReference type="NCBI Taxonomy" id="246404"/>
    <lineage>
        <taxon>Eukaryota</taxon>
        <taxon>Fungi</taxon>
        <taxon>Fungi incertae sedis</taxon>
        <taxon>Chytridiomycota</taxon>
        <taxon>Chytridiomycota incertae sedis</taxon>
        <taxon>Chytridiomycetes</taxon>
        <taxon>Chytridiales</taxon>
        <taxon>Chytriomycetaceae</taxon>
        <taxon>Chytriomyces</taxon>
    </lineage>
</organism>
<dbReference type="OrthoDB" id="285219at2759"/>
<dbReference type="GO" id="GO:0050821">
    <property type="term" value="P:protein stabilization"/>
    <property type="evidence" value="ECO:0007669"/>
    <property type="project" value="TreeGrafter"/>
</dbReference>
<dbReference type="Proteomes" id="UP000320333">
    <property type="component" value="Unassembled WGS sequence"/>
</dbReference>
<gene>
    <name evidence="3" type="ORF">CcCBS67573_g06312</name>
</gene>
<dbReference type="GO" id="GO:0043066">
    <property type="term" value="P:negative regulation of apoptotic process"/>
    <property type="evidence" value="ECO:0007669"/>
    <property type="project" value="TreeGrafter"/>
</dbReference>
<evidence type="ECO:0000259" key="2">
    <source>
        <dbReference type="Pfam" id="PF19026"/>
    </source>
</evidence>
<proteinExistence type="predicted"/>
<feature type="compositionally biased region" description="Basic and acidic residues" evidence="1">
    <location>
        <begin position="1"/>
        <end position="10"/>
    </location>
</feature>
<sequence length="125" mass="13442">MSKEEDKENLVEDGDEDKQEELTGTAGQASKDMQSMADGIDPAAFANLDLGNESLNKAVAFAGTELAKLKNAKMNRERELAKVAVTGEDIELIVSELELSKTAAEKLLRENAGNVDSALRAFIEA</sequence>
<comment type="caution">
    <text evidence="3">The sequence shown here is derived from an EMBL/GenBank/DDBJ whole genome shotgun (WGS) entry which is preliminary data.</text>
</comment>
<dbReference type="CDD" id="cd14361">
    <property type="entry name" value="UBA_HYPK"/>
    <property type="match status" value="1"/>
</dbReference>
<dbReference type="STRING" id="246404.A0A507F5X9"/>
<feature type="domain" description="Nascent polypeptide-associated complex subunit alpha-like UBA" evidence="2">
    <location>
        <begin position="83"/>
        <end position="123"/>
    </location>
</feature>
<dbReference type="AlphaFoldDB" id="A0A507F5X9"/>
<feature type="region of interest" description="Disordered" evidence="1">
    <location>
        <begin position="1"/>
        <end position="38"/>
    </location>
</feature>
<evidence type="ECO:0000313" key="3">
    <source>
        <dbReference type="EMBL" id="TPX71030.1"/>
    </source>
</evidence>
<evidence type="ECO:0000313" key="4">
    <source>
        <dbReference type="Proteomes" id="UP000320333"/>
    </source>
</evidence>
<dbReference type="InterPro" id="IPR044034">
    <property type="entry name" value="NAC-like_UBA"/>
</dbReference>
<dbReference type="Pfam" id="PF19026">
    <property type="entry name" value="UBA_HYPK"/>
    <property type="match status" value="1"/>
</dbReference>
<dbReference type="InterPro" id="IPR038922">
    <property type="entry name" value="HYPK_UBA"/>
</dbReference>
<dbReference type="EMBL" id="QEAP01000263">
    <property type="protein sequence ID" value="TPX71030.1"/>
    <property type="molecule type" value="Genomic_DNA"/>
</dbReference>
<evidence type="ECO:0000256" key="1">
    <source>
        <dbReference type="SAM" id="MobiDB-lite"/>
    </source>
</evidence>
<dbReference type="PANTHER" id="PTHR31184">
    <property type="entry name" value="HUNTINGTIN-INTERACTING PROTEIN K FAMILY MEMBER"/>
    <property type="match status" value="1"/>
</dbReference>
<dbReference type="InterPro" id="IPR052617">
    <property type="entry name" value="Huntingtin-int_K"/>
</dbReference>
<accession>A0A507F5X9</accession>
<protein>
    <recommendedName>
        <fullName evidence="2">Nascent polypeptide-associated complex subunit alpha-like UBA domain-containing protein</fullName>
    </recommendedName>
</protein>
<name>A0A507F5X9_9FUNG</name>
<reference evidence="3 4" key="1">
    <citation type="journal article" date="2019" name="Sci. Rep.">
        <title>Comparative genomics of chytrid fungi reveal insights into the obligate biotrophic and pathogenic lifestyle of Synchytrium endobioticum.</title>
        <authorList>
            <person name="van de Vossenberg B.T.L.H."/>
            <person name="Warris S."/>
            <person name="Nguyen H.D.T."/>
            <person name="van Gent-Pelzer M.P.E."/>
            <person name="Joly D.L."/>
            <person name="van de Geest H.C."/>
            <person name="Bonants P.J.M."/>
            <person name="Smith D.S."/>
            <person name="Levesque C.A."/>
            <person name="van der Lee T.A.J."/>
        </authorList>
    </citation>
    <scope>NUCLEOTIDE SEQUENCE [LARGE SCALE GENOMIC DNA]</scope>
    <source>
        <strain evidence="3 4">CBS 675.73</strain>
    </source>
</reference>
<keyword evidence="4" id="KW-1185">Reference proteome</keyword>